<evidence type="ECO:0000256" key="8">
    <source>
        <dbReference type="SAM" id="Phobius"/>
    </source>
</evidence>
<dbReference type="Gene3D" id="1.20.1730.10">
    <property type="entry name" value="Sodium/glucose cotransporter"/>
    <property type="match status" value="1"/>
</dbReference>
<evidence type="ECO:0000256" key="4">
    <source>
        <dbReference type="ARBA" id="ARBA00022692"/>
    </source>
</evidence>
<feature type="transmembrane region" description="Helical" evidence="8">
    <location>
        <begin position="297"/>
        <end position="323"/>
    </location>
</feature>
<evidence type="ECO:0000256" key="2">
    <source>
        <dbReference type="ARBA" id="ARBA00006434"/>
    </source>
</evidence>
<keyword evidence="10" id="KW-1185">Reference proteome</keyword>
<dbReference type="Proteomes" id="UP000199230">
    <property type="component" value="Unassembled WGS sequence"/>
</dbReference>
<evidence type="ECO:0000313" key="9">
    <source>
        <dbReference type="EMBL" id="SDY33922.1"/>
    </source>
</evidence>
<accession>A0A1H3J1X6</accession>
<evidence type="ECO:0000256" key="1">
    <source>
        <dbReference type="ARBA" id="ARBA00004141"/>
    </source>
</evidence>
<comment type="similarity">
    <text evidence="2 7">Belongs to the sodium:solute symporter (SSF) (TC 2.A.21) family.</text>
</comment>
<dbReference type="InterPro" id="IPR050277">
    <property type="entry name" value="Sodium:Solute_Symporter"/>
</dbReference>
<feature type="transmembrane region" description="Helical" evidence="8">
    <location>
        <begin position="172"/>
        <end position="193"/>
    </location>
</feature>
<dbReference type="OrthoDB" id="9766407at2"/>
<feature type="transmembrane region" description="Helical" evidence="8">
    <location>
        <begin position="343"/>
        <end position="373"/>
    </location>
</feature>
<comment type="subcellular location">
    <subcellularLocation>
        <location evidence="1">Membrane</location>
        <topology evidence="1">Multi-pass membrane protein</topology>
    </subcellularLocation>
</comment>
<keyword evidence="3" id="KW-0813">Transport</keyword>
<gene>
    <name evidence="9" type="ORF">SAMN05192546_101385</name>
</gene>
<dbReference type="InterPro" id="IPR038377">
    <property type="entry name" value="Na/Glc_symporter_sf"/>
</dbReference>
<organism evidence="9 10">
    <name type="scientific">Tindallia californiensis</name>
    <dbReference type="NCBI Taxonomy" id="159292"/>
    <lineage>
        <taxon>Bacteria</taxon>
        <taxon>Bacillati</taxon>
        <taxon>Bacillota</taxon>
        <taxon>Clostridia</taxon>
        <taxon>Peptostreptococcales</taxon>
        <taxon>Tindalliaceae</taxon>
        <taxon>Tindallia</taxon>
    </lineage>
</organism>
<dbReference type="EMBL" id="FNPV01000001">
    <property type="protein sequence ID" value="SDY33922.1"/>
    <property type="molecule type" value="Genomic_DNA"/>
</dbReference>
<feature type="transmembrane region" description="Helical" evidence="8">
    <location>
        <begin position="252"/>
        <end position="276"/>
    </location>
</feature>
<keyword evidence="5 8" id="KW-1133">Transmembrane helix</keyword>
<dbReference type="GO" id="GO:0005886">
    <property type="term" value="C:plasma membrane"/>
    <property type="evidence" value="ECO:0007669"/>
    <property type="project" value="TreeGrafter"/>
</dbReference>
<evidence type="ECO:0000313" key="10">
    <source>
        <dbReference type="Proteomes" id="UP000199230"/>
    </source>
</evidence>
<feature type="transmembrane region" description="Helical" evidence="8">
    <location>
        <begin position="138"/>
        <end position="166"/>
    </location>
</feature>
<feature type="transmembrane region" description="Helical" evidence="8">
    <location>
        <begin position="448"/>
        <end position="470"/>
    </location>
</feature>
<reference evidence="9 10" key="1">
    <citation type="submission" date="2016-10" db="EMBL/GenBank/DDBJ databases">
        <authorList>
            <person name="de Groot N.N."/>
        </authorList>
    </citation>
    <scope>NUCLEOTIDE SEQUENCE [LARGE SCALE GENOMIC DNA]</scope>
    <source>
        <strain evidence="9 10">APO</strain>
    </source>
</reference>
<evidence type="ECO:0000256" key="3">
    <source>
        <dbReference type="ARBA" id="ARBA00022448"/>
    </source>
</evidence>
<dbReference type="RefSeq" id="WP_093310421.1">
    <property type="nucleotide sequence ID" value="NZ_FNPV01000001.1"/>
</dbReference>
<feature type="transmembrane region" description="Helical" evidence="8">
    <location>
        <begin position="200"/>
        <end position="218"/>
    </location>
</feature>
<feature type="transmembrane region" description="Helical" evidence="8">
    <location>
        <begin position="63"/>
        <end position="84"/>
    </location>
</feature>
<name>A0A1H3J1X6_9FIRM</name>
<proteinExistence type="inferred from homology"/>
<feature type="transmembrane region" description="Helical" evidence="8">
    <location>
        <begin position="490"/>
        <end position="513"/>
    </location>
</feature>
<evidence type="ECO:0000256" key="6">
    <source>
        <dbReference type="ARBA" id="ARBA00023136"/>
    </source>
</evidence>
<dbReference type="Pfam" id="PF00474">
    <property type="entry name" value="SSF"/>
    <property type="match status" value="1"/>
</dbReference>
<feature type="transmembrane region" description="Helical" evidence="8">
    <location>
        <begin position="96"/>
        <end position="117"/>
    </location>
</feature>
<protein>
    <submittedName>
        <fullName evidence="9">Transporter, SSS family</fullName>
    </submittedName>
</protein>
<dbReference type="GO" id="GO:0022857">
    <property type="term" value="F:transmembrane transporter activity"/>
    <property type="evidence" value="ECO:0007669"/>
    <property type="project" value="InterPro"/>
</dbReference>
<evidence type="ECO:0000256" key="7">
    <source>
        <dbReference type="RuleBase" id="RU362091"/>
    </source>
</evidence>
<keyword evidence="6 8" id="KW-0472">Membrane</keyword>
<keyword evidence="4 8" id="KW-0812">Transmembrane</keyword>
<dbReference type="STRING" id="159292.SAMN05192546_101385"/>
<feature type="transmembrane region" description="Helical" evidence="8">
    <location>
        <begin position="23"/>
        <end position="42"/>
    </location>
</feature>
<feature type="transmembrane region" description="Helical" evidence="8">
    <location>
        <begin position="394"/>
        <end position="413"/>
    </location>
</feature>
<dbReference type="PROSITE" id="PS50283">
    <property type="entry name" value="NA_SOLUT_SYMP_3"/>
    <property type="match status" value="1"/>
</dbReference>
<feature type="transmembrane region" description="Helical" evidence="8">
    <location>
        <begin position="419"/>
        <end position="441"/>
    </location>
</feature>
<dbReference type="InterPro" id="IPR001734">
    <property type="entry name" value="Na/solute_symporter"/>
</dbReference>
<dbReference type="AlphaFoldDB" id="A0A1H3J1X6"/>
<dbReference type="PANTHER" id="PTHR48086:SF7">
    <property type="entry name" value="SODIUM-SOLUTE SYMPORTER-RELATED"/>
    <property type="match status" value="1"/>
</dbReference>
<sequence>MNILYTASVQLVERDYIEVFQSANWILTTLGLFILFILYMGFRYAGRIEESDDLALAGRNLTLPFLVPSICATWICAGAMMGAAGEAYIGGFQAIIFDPFAPVLMMFLIGFFFAYRLRKSGYSTVVDFMNERYGKKMGMLYLVVQMLAAIGWLGGQLVALGVIVFLTTGFSMAGAIILASLVMIVVTYFGGLWALSRVDVVAMMLMVIGLFVMLPITIGEIGGWNTFFAEAGNWLELPTFAMVPVAAEDGGYLWYTGILGLAFYVSAWAALGLGDVPSQVILQRVLAAKDEKIAAKGFIIGGLLYLVLGMIPVLIGIGMFTWGLDLPLDTVEMVLPWVADNFLPPWAGTLFVVALAGAIISTVGNTTLISATMAGHNLYKYFRPEASKQDELRAVRIAIPLTMIISLGIALYFETVYRLIVFSGSLQLCTVFAPFVFGFFWKKANAKGAIASFFSGLVSWVVFFVLVFPYTREANYEEEIIDAGLAMDWAIWDGLYISMVPAAMVSVIVMIIVSKATYQSDSKA</sequence>
<evidence type="ECO:0000256" key="5">
    <source>
        <dbReference type="ARBA" id="ARBA00022989"/>
    </source>
</evidence>
<dbReference type="PANTHER" id="PTHR48086">
    <property type="entry name" value="SODIUM/PROLINE SYMPORTER-RELATED"/>
    <property type="match status" value="1"/>
</dbReference>